<evidence type="ECO:0000313" key="2">
    <source>
        <dbReference type="Proteomes" id="UP000202782"/>
    </source>
</evidence>
<dbReference type="GeneID" id="5184173"/>
<sequence length="205" mass="23386">MKITKANVASSVQITFQIAYSYDSTLNFNYAVDYADTVRIRPDQSKTVSGIDPKKPIAFTLVPIVDYRQLIKSKDNNKSYRNTYVMSMIRLPYLYTSPVDQLSKPVVVKVYTPMQIEFWYVFGLRKVYEPVKSQKIRGLVIAESGIVYNKELYRVVGNIPAELVRSLNINKSETEYLHSLAISYPTASVNNAKTRVLSDSSEMNK</sequence>
<gene>
    <name evidence="1" type="primary">orf8</name>
    <name evidence="1" type="ORF">SlGVgp008</name>
</gene>
<reference evidence="1 2" key="1">
    <citation type="journal article" date="2008" name="J. Microbiol.">
        <title>Molecular and phylogenetic characterization of Spodoptera litura granulovirus.</title>
        <authorList>
            <person name="Wang Y."/>
            <person name="Choi J.Y."/>
            <person name="Roh J.Y."/>
            <person name="Woo S.D."/>
            <person name="Jin B.R."/>
            <person name="Je Y.H."/>
        </authorList>
    </citation>
    <scope>NUCLEOTIDE SEQUENCE [LARGE SCALE GENOMIC DNA]</scope>
    <source>
        <strain evidence="1">SlGV-K1</strain>
    </source>
</reference>
<dbReference type="Proteomes" id="UP000202782">
    <property type="component" value="Segment"/>
</dbReference>
<keyword evidence="2" id="KW-1185">Reference proteome</keyword>
<dbReference type="RefSeq" id="YP_001256959.1">
    <property type="nucleotide sequence ID" value="NC_009503.1"/>
</dbReference>
<dbReference type="Pfam" id="PF05959">
    <property type="entry name" value="DUF884"/>
    <property type="match status" value="1"/>
</dbReference>
<protein>
    <submittedName>
        <fullName evidence="1">Uncharacterized protein</fullName>
    </submittedName>
</protein>
<dbReference type="OrthoDB" id="17110at10239"/>
<organism evidence="1 2">
    <name type="scientific">Spodoptera litura granulovirus</name>
    <dbReference type="NCBI Taxonomy" id="359919"/>
    <lineage>
        <taxon>Viruses</taxon>
        <taxon>Viruses incertae sedis</taxon>
        <taxon>Naldaviricetes</taxon>
        <taxon>Lefavirales</taxon>
        <taxon>Baculoviridae</taxon>
        <taxon>Betabaculovirus</taxon>
        <taxon>Betabaculovirus spliturae</taxon>
    </lineage>
</organism>
<name>A5IZL0_9BBAC</name>
<dbReference type="EMBL" id="DQ288858">
    <property type="protein sequence ID" value="ABQ51951.1"/>
    <property type="molecule type" value="Genomic_DNA"/>
</dbReference>
<accession>A5IZL0</accession>
<proteinExistence type="predicted"/>
<dbReference type="InterPro" id="IPR009235">
    <property type="entry name" value="AcMNPV_Orf146"/>
</dbReference>
<evidence type="ECO:0000313" key="1">
    <source>
        <dbReference type="EMBL" id="ABQ51951.1"/>
    </source>
</evidence>
<dbReference type="KEGG" id="vg:5184173"/>